<dbReference type="EMBL" id="HE804045">
    <property type="protein sequence ID" value="CCH31364.1"/>
    <property type="molecule type" value="Genomic_DNA"/>
</dbReference>
<keyword evidence="2" id="KW-0663">Pyridoxal phosphate</keyword>
<dbReference type="InterPro" id="IPR001926">
    <property type="entry name" value="TrpB-like_PALP"/>
</dbReference>
<dbReference type="InterPro" id="IPR036052">
    <property type="entry name" value="TrpB-like_PALP_sf"/>
</dbReference>
<feature type="domain" description="Tryptophan synthase beta chain-like PALP" evidence="3">
    <location>
        <begin position="8"/>
        <end position="270"/>
    </location>
</feature>
<dbReference type="AlphaFoldDB" id="K0K398"/>
<dbReference type="eggNOG" id="COG0031">
    <property type="taxonomic scope" value="Bacteria"/>
</dbReference>
<dbReference type="Pfam" id="PF00291">
    <property type="entry name" value="PALP"/>
    <property type="match status" value="1"/>
</dbReference>
<dbReference type="GO" id="GO:1901605">
    <property type="term" value="P:alpha-amino acid metabolic process"/>
    <property type="evidence" value="ECO:0007669"/>
    <property type="project" value="UniProtKB-ARBA"/>
</dbReference>
<dbReference type="STRING" id="1179773.BN6_40770"/>
<evidence type="ECO:0000259" key="3">
    <source>
        <dbReference type="Pfam" id="PF00291"/>
    </source>
</evidence>
<name>K0K398_SACES</name>
<reference evidence="4 5" key="1">
    <citation type="journal article" date="2012" name="BMC Genomics">
        <title>Complete genome sequence of Saccharothrix espanaensis DSM 44229T and comparison to the other completely sequenced Pseudonocardiaceae.</title>
        <authorList>
            <person name="Strobel T."/>
            <person name="Al-Dilaimi A."/>
            <person name="Blom J."/>
            <person name="Gessner A."/>
            <person name="Kalinowski J."/>
            <person name="Luzhetska M."/>
            <person name="Puhler A."/>
            <person name="Szczepanowski R."/>
            <person name="Bechthold A."/>
            <person name="Ruckert C."/>
        </authorList>
    </citation>
    <scope>NUCLEOTIDE SEQUENCE [LARGE SCALE GENOMIC DNA]</scope>
    <source>
        <strain evidence="5">ATCC 51144 / DSM 44229 / JCM 9112 / NBRC 15066 / NRRL 15764</strain>
    </source>
</reference>
<gene>
    <name evidence="4" type="ordered locus">BN6_40770</name>
</gene>
<dbReference type="RefSeq" id="WP_015101476.1">
    <property type="nucleotide sequence ID" value="NC_019673.1"/>
</dbReference>
<organism evidence="4 5">
    <name type="scientific">Saccharothrix espanaensis (strain ATCC 51144 / DSM 44229 / JCM 9112 / NBRC 15066 / NRRL 15764)</name>
    <dbReference type="NCBI Taxonomy" id="1179773"/>
    <lineage>
        <taxon>Bacteria</taxon>
        <taxon>Bacillati</taxon>
        <taxon>Actinomycetota</taxon>
        <taxon>Actinomycetes</taxon>
        <taxon>Pseudonocardiales</taxon>
        <taxon>Pseudonocardiaceae</taxon>
        <taxon>Saccharothrix</taxon>
    </lineage>
</organism>
<proteinExistence type="predicted"/>
<evidence type="ECO:0000256" key="2">
    <source>
        <dbReference type="ARBA" id="ARBA00022898"/>
    </source>
</evidence>
<comment type="cofactor">
    <cofactor evidence="1">
        <name>pyridoxal 5'-phosphate</name>
        <dbReference type="ChEBI" id="CHEBI:597326"/>
    </cofactor>
</comment>
<evidence type="ECO:0000313" key="5">
    <source>
        <dbReference type="Proteomes" id="UP000006281"/>
    </source>
</evidence>
<dbReference type="Proteomes" id="UP000006281">
    <property type="component" value="Chromosome"/>
</dbReference>
<dbReference type="KEGG" id="sesp:BN6_40770"/>
<dbReference type="SUPFAM" id="SSF53686">
    <property type="entry name" value="Tryptophan synthase beta subunit-like PLP-dependent enzymes"/>
    <property type="match status" value="1"/>
</dbReference>
<keyword evidence="5" id="KW-1185">Reference proteome</keyword>
<dbReference type="PATRIC" id="fig|1179773.3.peg.4082"/>
<dbReference type="BioCyc" id="SESP1179773:BN6_RS19735-MONOMER"/>
<evidence type="ECO:0000256" key="1">
    <source>
        <dbReference type="ARBA" id="ARBA00001933"/>
    </source>
</evidence>
<dbReference type="Gene3D" id="3.40.50.1100">
    <property type="match status" value="2"/>
</dbReference>
<protein>
    <submittedName>
        <fullName evidence="4">Pyridoxal-5'-phosphate-dependent protein, beta subunit</fullName>
    </submittedName>
</protein>
<dbReference type="PANTHER" id="PTHR10314">
    <property type="entry name" value="CYSTATHIONINE BETA-SYNTHASE"/>
    <property type="match status" value="1"/>
</dbReference>
<sequence>MPVLVDGLFAKDESHRPTGSVKHGFARSLFPDGLTRGLITEDTPLVDAAGGNIAVAEAYFARLLGLPFTAVVPARTSAAKRARIEQHGEVCVAVDPPLAVYDRARELAAGGHYLDHLARLGPAVDAHEPADLVTEILHEVPEPAWIVLGVGTGASSHVVGRHLRRRGATTRVAVVDPENSAYFPGWVTDSPDYGTGMPSRVQGIGRPQIEPAVVDLVIPVPDAVGIAAMRHLAAAGLRAGPSTSAALRGACHLLHRMRDEGTPGPVVLVAADSGTPYATTYYDDEWVSAKGLDPSPHAAVLEHFTRTGDWRA</sequence>
<dbReference type="InterPro" id="IPR050214">
    <property type="entry name" value="Cys_Synth/Cystath_Beta-Synth"/>
</dbReference>
<accession>K0K398</accession>
<dbReference type="HOGENOM" id="CLU_046285_0_0_11"/>
<evidence type="ECO:0000313" key="4">
    <source>
        <dbReference type="EMBL" id="CCH31364.1"/>
    </source>
</evidence>